<proteinExistence type="inferred from homology"/>
<evidence type="ECO:0000256" key="5">
    <source>
        <dbReference type="ARBA" id="ARBA00022962"/>
    </source>
</evidence>
<evidence type="ECO:0000256" key="1">
    <source>
        <dbReference type="ARBA" id="ARBA00005091"/>
    </source>
</evidence>
<comment type="subcellular location">
    <subcellularLocation>
        <location evidence="10">Cytoplasm</location>
    </subcellularLocation>
</comment>
<evidence type="ECO:0000256" key="10">
    <source>
        <dbReference type="HAMAP-Rule" id="MF_00278"/>
    </source>
</evidence>
<comment type="function">
    <text evidence="10">IGPS catalyzes the conversion of PRFAR and glutamine to IGP, AICAR and glutamate. The HisH subunit catalyzes the hydrolysis of glutamine to glutamate and ammonia as part of the synthesis of IGP and AICAR. The resulting ammonia molecule is channeled to the active site of HisF.</text>
</comment>
<evidence type="ECO:0000256" key="8">
    <source>
        <dbReference type="ARBA" id="ARBA00047838"/>
    </source>
</evidence>
<comment type="subunit">
    <text evidence="2 10">Heterodimer of HisH and HisF.</text>
</comment>
<accession>A0A524RKR2</accession>
<dbReference type="PANTHER" id="PTHR42701:SF1">
    <property type="entry name" value="IMIDAZOLE GLYCEROL PHOSPHATE SYNTHASE SUBUNIT HISH"/>
    <property type="match status" value="1"/>
</dbReference>
<keyword evidence="5 10" id="KW-0315">Glutamine amidotransferase</keyword>
<comment type="catalytic activity">
    <reaction evidence="8 10">
        <text>5-[(5-phospho-1-deoxy-D-ribulos-1-ylimino)methylamino]-1-(5-phospho-beta-D-ribosyl)imidazole-4-carboxamide + L-glutamine = D-erythro-1-(imidazol-4-yl)glycerol 3-phosphate + 5-amino-1-(5-phospho-beta-D-ribosyl)imidazole-4-carboxamide + L-glutamate + H(+)</text>
        <dbReference type="Rhea" id="RHEA:24793"/>
        <dbReference type="ChEBI" id="CHEBI:15378"/>
        <dbReference type="ChEBI" id="CHEBI:29985"/>
        <dbReference type="ChEBI" id="CHEBI:58278"/>
        <dbReference type="ChEBI" id="CHEBI:58359"/>
        <dbReference type="ChEBI" id="CHEBI:58475"/>
        <dbReference type="ChEBI" id="CHEBI:58525"/>
        <dbReference type="EC" id="4.3.2.10"/>
    </reaction>
</comment>
<evidence type="ECO:0000259" key="12">
    <source>
        <dbReference type="Pfam" id="PF00117"/>
    </source>
</evidence>
<dbReference type="PANTHER" id="PTHR42701">
    <property type="entry name" value="IMIDAZOLE GLYCEROL PHOSPHATE SYNTHASE SUBUNIT HISH"/>
    <property type="match status" value="1"/>
</dbReference>
<sequence>MRPSSAPGGRGGGRSCSLGLVDYGMGNLHSVEKSMARVGATCEPLGDGAALAGALNHLDALVLPGVGAFDPAMERLEQLDLIAVLRDWAAAGRPLLGICLGLQLLFEASEEGRRSGLGIFQGQVRALQASPGHPVPHMGWGRLLPGSPNPLLSTEQDDAWVYFVHSFAAVPQDPAVVAASVRFDDAVTLTAAVWRGQVGATQFHPEKSGPVGLAMLERWLEHLPR</sequence>
<reference evidence="13 14" key="1">
    <citation type="journal article" date="2019" name="mSystems">
        <title>Life at home and on the roam: Genomic adaptions reflect the dual lifestyle of an intracellular, facultative symbiont.</title>
        <authorList>
            <person name="Burgsdorf I."/>
        </authorList>
    </citation>
    <scope>NUCLEOTIDE SEQUENCE [LARGE SCALE GENOMIC DNA]</scope>
    <source>
        <strain evidence="13">277cV</strain>
    </source>
</reference>
<dbReference type="InterPro" id="IPR017926">
    <property type="entry name" value="GATASE"/>
</dbReference>
<dbReference type="EC" id="3.5.1.2" evidence="10"/>
<dbReference type="EC" id="4.3.2.10" evidence="10"/>
<feature type="active site" evidence="10 11">
    <location>
        <position position="204"/>
    </location>
</feature>
<feature type="active site" evidence="10 11">
    <location>
        <position position="206"/>
    </location>
</feature>
<comment type="pathway">
    <text evidence="1 10">Amino-acid biosynthesis; L-histidine biosynthesis; L-histidine from 5-phospho-alpha-D-ribose 1-diphosphate: step 5/9.</text>
</comment>
<keyword evidence="4 10" id="KW-0378">Hydrolase</keyword>
<dbReference type="InterPro" id="IPR010139">
    <property type="entry name" value="Imidazole-glycPsynth_HisH"/>
</dbReference>
<evidence type="ECO:0000313" key="14">
    <source>
        <dbReference type="Proteomes" id="UP000317990"/>
    </source>
</evidence>
<dbReference type="GO" id="GO:0004359">
    <property type="term" value="F:glutaminase activity"/>
    <property type="evidence" value="ECO:0007669"/>
    <property type="project" value="UniProtKB-EC"/>
</dbReference>
<name>A0A524RKR2_9CHRO</name>
<comment type="catalytic activity">
    <reaction evidence="9 10">
        <text>L-glutamine + H2O = L-glutamate + NH4(+)</text>
        <dbReference type="Rhea" id="RHEA:15889"/>
        <dbReference type="ChEBI" id="CHEBI:15377"/>
        <dbReference type="ChEBI" id="CHEBI:28938"/>
        <dbReference type="ChEBI" id="CHEBI:29985"/>
        <dbReference type="ChEBI" id="CHEBI:58359"/>
        <dbReference type="EC" id="3.5.1.2"/>
    </reaction>
</comment>
<keyword evidence="10" id="KW-0963">Cytoplasm</keyword>
<evidence type="ECO:0000256" key="4">
    <source>
        <dbReference type="ARBA" id="ARBA00022801"/>
    </source>
</evidence>
<comment type="caution">
    <text evidence="13">The sequence shown here is derived from an EMBL/GenBank/DDBJ whole genome shotgun (WGS) entry which is preliminary data.</text>
</comment>
<dbReference type="CDD" id="cd01748">
    <property type="entry name" value="GATase1_IGP_Synthase"/>
    <property type="match status" value="1"/>
</dbReference>
<evidence type="ECO:0000256" key="6">
    <source>
        <dbReference type="ARBA" id="ARBA00023102"/>
    </source>
</evidence>
<evidence type="ECO:0000256" key="9">
    <source>
        <dbReference type="ARBA" id="ARBA00049534"/>
    </source>
</evidence>
<evidence type="ECO:0000256" key="2">
    <source>
        <dbReference type="ARBA" id="ARBA00011152"/>
    </source>
</evidence>
<dbReference type="AlphaFoldDB" id="A0A524RKR2"/>
<organism evidence="13 14">
    <name type="scientific">Aphanocapsa feldmannii 277cV</name>
    <dbReference type="NCBI Taxonomy" id="2507553"/>
    <lineage>
        <taxon>Bacteria</taxon>
        <taxon>Bacillati</taxon>
        <taxon>Cyanobacteriota</taxon>
        <taxon>Cyanophyceae</taxon>
        <taxon>Oscillatoriophycideae</taxon>
        <taxon>Chroococcales</taxon>
        <taxon>Microcystaceae</taxon>
        <taxon>Aphanocapsa</taxon>
    </lineage>
</organism>
<dbReference type="GO" id="GO:0016829">
    <property type="term" value="F:lyase activity"/>
    <property type="evidence" value="ECO:0007669"/>
    <property type="project" value="UniProtKB-KW"/>
</dbReference>
<evidence type="ECO:0000313" key="13">
    <source>
        <dbReference type="EMBL" id="TGG90457.1"/>
    </source>
</evidence>
<dbReference type="UniPathway" id="UPA00031">
    <property type="reaction ID" value="UER00010"/>
</dbReference>
<protein>
    <recommendedName>
        <fullName evidence="10">Imidazole glycerol phosphate synthase subunit HisH</fullName>
        <ecNumber evidence="10">4.3.2.10</ecNumber>
    </recommendedName>
    <alternativeName>
        <fullName evidence="10">IGP synthase glutaminase subunit</fullName>
        <ecNumber evidence="10">3.5.1.2</ecNumber>
    </alternativeName>
    <alternativeName>
        <fullName evidence="10">IGP synthase subunit HisH</fullName>
    </alternativeName>
    <alternativeName>
        <fullName evidence="10">ImGP synthase subunit HisH</fullName>
        <shortName evidence="10">IGPS subunit HisH</shortName>
    </alternativeName>
</protein>
<feature type="active site" description="Nucleophile" evidence="10 11">
    <location>
        <position position="99"/>
    </location>
</feature>
<keyword evidence="7 10" id="KW-0456">Lyase</keyword>
<dbReference type="Proteomes" id="UP000317990">
    <property type="component" value="Unassembled WGS sequence"/>
</dbReference>
<dbReference type="HAMAP" id="MF_00278">
    <property type="entry name" value="HisH"/>
    <property type="match status" value="1"/>
</dbReference>
<dbReference type="NCBIfam" id="TIGR01855">
    <property type="entry name" value="IMP_synth_hisH"/>
    <property type="match status" value="1"/>
</dbReference>
<dbReference type="GO" id="GO:0000105">
    <property type="term" value="P:L-histidine biosynthetic process"/>
    <property type="evidence" value="ECO:0007669"/>
    <property type="project" value="UniProtKB-UniRule"/>
</dbReference>
<dbReference type="GO" id="GO:0000107">
    <property type="term" value="F:imidazoleglycerol-phosphate synthase activity"/>
    <property type="evidence" value="ECO:0007669"/>
    <property type="project" value="UniProtKB-UniRule"/>
</dbReference>
<dbReference type="EMBL" id="SRMO01000087">
    <property type="protein sequence ID" value="TGG90457.1"/>
    <property type="molecule type" value="Genomic_DNA"/>
</dbReference>
<dbReference type="Gene3D" id="3.40.50.880">
    <property type="match status" value="1"/>
</dbReference>
<dbReference type="PIRSF" id="PIRSF000495">
    <property type="entry name" value="Amidotransf_hisH"/>
    <property type="match status" value="1"/>
</dbReference>
<feature type="domain" description="Glutamine amidotransferase" evidence="12">
    <location>
        <begin position="20"/>
        <end position="219"/>
    </location>
</feature>
<evidence type="ECO:0000256" key="7">
    <source>
        <dbReference type="ARBA" id="ARBA00023239"/>
    </source>
</evidence>
<dbReference type="PROSITE" id="PS51273">
    <property type="entry name" value="GATASE_TYPE_1"/>
    <property type="match status" value="1"/>
</dbReference>
<dbReference type="InterPro" id="IPR029062">
    <property type="entry name" value="Class_I_gatase-like"/>
</dbReference>
<evidence type="ECO:0000256" key="3">
    <source>
        <dbReference type="ARBA" id="ARBA00022605"/>
    </source>
</evidence>
<gene>
    <name evidence="10 13" type="primary">hisH</name>
    <name evidence="13" type="ORF">ERJ67_10355</name>
</gene>
<keyword evidence="3 10" id="KW-0028">Amino-acid biosynthesis</keyword>
<dbReference type="GO" id="GO:0005737">
    <property type="term" value="C:cytoplasm"/>
    <property type="evidence" value="ECO:0007669"/>
    <property type="project" value="UniProtKB-SubCell"/>
</dbReference>
<evidence type="ECO:0000256" key="11">
    <source>
        <dbReference type="PIRSR" id="PIRSR000495-1"/>
    </source>
</evidence>
<dbReference type="Pfam" id="PF00117">
    <property type="entry name" value="GATase"/>
    <property type="match status" value="1"/>
</dbReference>
<dbReference type="SUPFAM" id="SSF52317">
    <property type="entry name" value="Class I glutamine amidotransferase-like"/>
    <property type="match status" value="1"/>
</dbReference>
<keyword evidence="6 10" id="KW-0368">Histidine biosynthesis</keyword>